<dbReference type="Pfam" id="PF09339">
    <property type="entry name" value="HTH_IclR"/>
    <property type="match status" value="1"/>
</dbReference>
<dbReference type="InterPro" id="IPR036390">
    <property type="entry name" value="WH_DNA-bd_sf"/>
</dbReference>
<dbReference type="InterPro" id="IPR036388">
    <property type="entry name" value="WH-like_DNA-bd_sf"/>
</dbReference>
<dbReference type="Proteomes" id="UP001235064">
    <property type="component" value="Unassembled WGS sequence"/>
</dbReference>
<reference evidence="2 3" key="1">
    <citation type="submission" date="2023-06" db="EMBL/GenBank/DDBJ databases">
        <title>Microbacterium sp. nov., isolated from a waste landfill.</title>
        <authorList>
            <person name="Wen W."/>
        </authorList>
    </citation>
    <scope>NUCLEOTIDE SEQUENCE [LARGE SCALE GENOMIC DNA]</scope>
    <source>
        <strain evidence="2 3">ASV49</strain>
    </source>
</reference>
<organism evidence="2 3">
    <name type="scientific">Microbacterium candidum</name>
    <dbReference type="NCBI Taxonomy" id="3041922"/>
    <lineage>
        <taxon>Bacteria</taxon>
        <taxon>Bacillati</taxon>
        <taxon>Actinomycetota</taxon>
        <taxon>Actinomycetes</taxon>
        <taxon>Micrococcales</taxon>
        <taxon>Microbacteriaceae</taxon>
        <taxon>Microbacterium</taxon>
    </lineage>
</organism>
<dbReference type="SUPFAM" id="SSF46785">
    <property type="entry name" value="Winged helix' DNA-binding domain"/>
    <property type="match status" value="1"/>
</dbReference>
<feature type="domain" description="HTH marR-type" evidence="1">
    <location>
        <begin position="1"/>
        <end position="140"/>
    </location>
</feature>
<dbReference type="InterPro" id="IPR000835">
    <property type="entry name" value="HTH_MarR-typ"/>
</dbReference>
<accession>A0ABT7N0F8</accession>
<dbReference type="RefSeq" id="WP_286289078.1">
    <property type="nucleotide sequence ID" value="NZ_JASXSZ010000003.1"/>
</dbReference>
<dbReference type="EMBL" id="JASXSZ010000003">
    <property type="protein sequence ID" value="MDL9980146.1"/>
    <property type="molecule type" value="Genomic_DNA"/>
</dbReference>
<gene>
    <name evidence="2" type="ORF">QSV35_12460</name>
</gene>
<protein>
    <submittedName>
        <fullName evidence="2">MarR family transcriptional regulator</fullName>
    </submittedName>
</protein>
<evidence type="ECO:0000313" key="2">
    <source>
        <dbReference type="EMBL" id="MDL9980146.1"/>
    </source>
</evidence>
<sequence length="144" mass="15742">MSRPDRSDVVGRVHTALITIARRGSVRRQARSTLSRVEESLLAHLAAHPGERAIDIADQFQLNRSTVSRQLAGLIERGLVADADGAAVSRRGQPLSVTARGAALLEGSDDSMLSIIDERMRAWPDADVARFADLLERFNTDPEE</sequence>
<proteinExistence type="predicted"/>
<evidence type="ECO:0000313" key="3">
    <source>
        <dbReference type="Proteomes" id="UP001235064"/>
    </source>
</evidence>
<dbReference type="PROSITE" id="PS50995">
    <property type="entry name" value="HTH_MARR_2"/>
    <property type="match status" value="1"/>
</dbReference>
<dbReference type="Gene3D" id="1.10.10.10">
    <property type="entry name" value="Winged helix-like DNA-binding domain superfamily/Winged helix DNA-binding domain"/>
    <property type="match status" value="1"/>
</dbReference>
<dbReference type="InterPro" id="IPR005471">
    <property type="entry name" value="Tscrpt_reg_IclR_N"/>
</dbReference>
<dbReference type="SMART" id="SM00347">
    <property type="entry name" value="HTH_MARR"/>
    <property type="match status" value="1"/>
</dbReference>
<name>A0ABT7N0F8_9MICO</name>
<evidence type="ECO:0000259" key="1">
    <source>
        <dbReference type="PROSITE" id="PS50995"/>
    </source>
</evidence>
<comment type="caution">
    <text evidence="2">The sequence shown here is derived from an EMBL/GenBank/DDBJ whole genome shotgun (WGS) entry which is preliminary data.</text>
</comment>
<keyword evidence="3" id="KW-1185">Reference proteome</keyword>